<dbReference type="GO" id="GO:0004197">
    <property type="term" value="F:cysteine-type endopeptidase activity"/>
    <property type="evidence" value="ECO:0007669"/>
    <property type="project" value="InterPro"/>
</dbReference>
<dbReference type="PANTHER" id="PTHR22576">
    <property type="entry name" value="MUCOSA ASSOCIATED LYMPHOID TISSUE LYMPHOMA TRANSLOCATION PROTEIN 1/PARACASPASE"/>
    <property type="match status" value="1"/>
</dbReference>
<organism evidence="3 4">
    <name type="scientific">Acrobeloides nanus</name>
    <dbReference type="NCBI Taxonomy" id="290746"/>
    <lineage>
        <taxon>Eukaryota</taxon>
        <taxon>Metazoa</taxon>
        <taxon>Ecdysozoa</taxon>
        <taxon>Nematoda</taxon>
        <taxon>Chromadorea</taxon>
        <taxon>Rhabditida</taxon>
        <taxon>Tylenchina</taxon>
        <taxon>Cephalobomorpha</taxon>
        <taxon>Cephaloboidea</taxon>
        <taxon>Cephalobidae</taxon>
        <taxon>Acrobeloides</taxon>
    </lineage>
</organism>
<dbReference type="InterPro" id="IPR029030">
    <property type="entry name" value="Caspase-like_dom_sf"/>
</dbReference>
<dbReference type="PROSITE" id="PS50835">
    <property type="entry name" value="IG_LIKE"/>
    <property type="match status" value="1"/>
</dbReference>
<dbReference type="SUPFAM" id="SSF52129">
    <property type="entry name" value="Caspase-like"/>
    <property type="match status" value="1"/>
</dbReference>
<evidence type="ECO:0000313" key="4">
    <source>
        <dbReference type="WBParaSite" id="ACRNAN_scaffold8297.g20567.t1"/>
    </source>
</evidence>
<feature type="domain" description="Caspase family p20" evidence="1">
    <location>
        <begin position="253"/>
        <end position="314"/>
    </location>
</feature>
<dbReference type="PANTHER" id="PTHR22576:SF37">
    <property type="entry name" value="MUCOSA-ASSOCIATED LYMPHOID TISSUE LYMPHOMA TRANSLOCATION PROTEIN 1"/>
    <property type="match status" value="1"/>
</dbReference>
<reference evidence="4" key="1">
    <citation type="submission" date="2022-11" db="UniProtKB">
        <authorList>
            <consortium name="WormBaseParasite"/>
        </authorList>
    </citation>
    <scope>IDENTIFICATION</scope>
</reference>
<dbReference type="WBParaSite" id="ACRNAN_scaffold8297.g20567.t1">
    <property type="protein sequence ID" value="ACRNAN_scaffold8297.g20567.t1"/>
    <property type="gene ID" value="ACRNAN_scaffold8297.g20567"/>
</dbReference>
<proteinExistence type="predicted"/>
<dbReference type="InterPro" id="IPR007110">
    <property type="entry name" value="Ig-like_dom"/>
</dbReference>
<dbReference type="Proteomes" id="UP000887540">
    <property type="component" value="Unplaced"/>
</dbReference>
<accession>A0A914EHC2</accession>
<dbReference type="InterPro" id="IPR013783">
    <property type="entry name" value="Ig-like_fold"/>
</dbReference>
<dbReference type="InterPro" id="IPR011029">
    <property type="entry name" value="DEATH-like_dom_sf"/>
</dbReference>
<dbReference type="PROSITE" id="PS50208">
    <property type="entry name" value="CASPASE_P20"/>
    <property type="match status" value="1"/>
</dbReference>
<evidence type="ECO:0000259" key="1">
    <source>
        <dbReference type="PROSITE" id="PS50208"/>
    </source>
</evidence>
<dbReference type="Gene3D" id="3.40.50.1460">
    <property type="match status" value="1"/>
</dbReference>
<evidence type="ECO:0000259" key="2">
    <source>
        <dbReference type="PROSITE" id="PS50835"/>
    </source>
</evidence>
<dbReference type="SUPFAM" id="SSF48726">
    <property type="entry name" value="Immunoglobulin"/>
    <property type="match status" value="1"/>
</dbReference>
<dbReference type="InterPro" id="IPR036179">
    <property type="entry name" value="Ig-like_dom_sf"/>
</dbReference>
<evidence type="ECO:0000313" key="3">
    <source>
        <dbReference type="Proteomes" id="UP000887540"/>
    </source>
</evidence>
<protein>
    <submittedName>
        <fullName evidence="4">Ig-like domain-containing protein</fullName>
    </submittedName>
</protein>
<feature type="domain" description="Ig-like" evidence="2">
    <location>
        <begin position="109"/>
        <end position="182"/>
    </location>
</feature>
<dbReference type="InterPro" id="IPR052039">
    <property type="entry name" value="Caspase-related_regulators"/>
</dbReference>
<sequence length="323" mass="36882">MSFELNTPISDLPFGVFQQLARAIEANNLWQHIFDNNDAVYKLSPLEMEKYSRLQDPGTHLLRLLGIRGQTIKSFISKLHALAKVYGSDMDKPQLILKRKFCPVIWARPEQILVSIVGDGSQLKLQCKTSGFPTPQYQWFEEDRLLEGVSTSSIVISRCPCTARNVFRCKVWNVVEDSQEWSSFYRANGKVYYSELISNIVDLSSFASPNQSCEQCNKQDIARICHLLEDNNLNQNQPHDPMLETTTCEIVAADKVALIISNRNYESKMANLITPHCDAETLAENLQQMKFKTVTLGDLKLEEMRFIIKEYRKLLGDGVYGMN</sequence>
<dbReference type="AlphaFoldDB" id="A0A914EHC2"/>
<dbReference type="Gene3D" id="2.60.40.10">
    <property type="entry name" value="Immunoglobulins"/>
    <property type="match status" value="1"/>
</dbReference>
<keyword evidence="3" id="KW-1185">Reference proteome</keyword>
<dbReference type="InterPro" id="IPR011600">
    <property type="entry name" value="Pept_C14_caspase"/>
</dbReference>
<dbReference type="SUPFAM" id="SSF47986">
    <property type="entry name" value="DEATH domain"/>
    <property type="match status" value="1"/>
</dbReference>
<dbReference type="Pfam" id="PF00656">
    <property type="entry name" value="Peptidase_C14"/>
    <property type="match status" value="1"/>
</dbReference>
<name>A0A914EHC2_9BILA</name>
<dbReference type="InterPro" id="IPR001309">
    <property type="entry name" value="Pept_C14_p20"/>
</dbReference>
<dbReference type="GO" id="GO:0006508">
    <property type="term" value="P:proteolysis"/>
    <property type="evidence" value="ECO:0007669"/>
    <property type="project" value="InterPro"/>
</dbReference>